<dbReference type="Proteomes" id="UP000076079">
    <property type="component" value="Chromosome"/>
</dbReference>
<reference evidence="2 3" key="1">
    <citation type="journal article" date="2016" name="Genome Announc.">
        <title>First Complete Genome Sequence of a Subdivision 6 Acidobacterium Strain.</title>
        <authorList>
            <person name="Huang S."/>
            <person name="Vieira S."/>
            <person name="Bunk B."/>
            <person name="Riedel T."/>
            <person name="Sproer C."/>
            <person name="Overmann J."/>
        </authorList>
    </citation>
    <scope>NUCLEOTIDE SEQUENCE [LARGE SCALE GENOMIC DNA]</scope>
    <source>
        <strain evidence="3">DSM 100886 HEG_-6_39</strain>
    </source>
</reference>
<organism evidence="2 3">
    <name type="scientific">Luteitalea pratensis</name>
    <dbReference type="NCBI Taxonomy" id="1855912"/>
    <lineage>
        <taxon>Bacteria</taxon>
        <taxon>Pseudomonadati</taxon>
        <taxon>Acidobacteriota</taxon>
        <taxon>Vicinamibacteria</taxon>
        <taxon>Vicinamibacterales</taxon>
        <taxon>Vicinamibacteraceae</taxon>
        <taxon>Luteitalea</taxon>
    </lineage>
</organism>
<feature type="transmembrane region" description="Helical" evidence="1">
    <location>
        <begin position="60"/>
        <end position="77"/>
    </location>
</feature>
<dbReference type="STRING" id="1855912.LuPra_04977"/>
<evidence type="ECO:0000313" key="3">
    <source>
        <dbReference type="Proteomes" id="UP000076079"/>
    </source>
</evidence>
<keyword evidence="3" id="KW-1185">Reference proteome</keyword>
<keyword evidence="1" id="KW-0812">Transmembrane</keyword>
<keyword evidence="1" id="KW-0472">Membrane</keyword>
<feature type="transmembrane region" description="Helical" evidence="1">
    <location>
        <begin position="182"/>
        <end position="203"/>
    </location>
</feature>
<gene>
    <name evidence="2" type="ORF">LuPra_04977</name>
</gene>
<feature type="transmembrane region" description="Helical" evidence="1">
    <location>
        <begin position="273"/>
        <end position="291"/>
    </location>
</feature>
<protein>
    <recommendedName>
        <fullName evidence="4">Chlor_Arch_YYY domain protein</fullName>
    </recommendedName>
</protein>
<evidence type="ECO:0000256" key="1">
    <source>
        <dbReference type="SAM" id="Phobius"/>
    </source>
</evidence>
<reference evidence="3" key="2">
    <citation type="submission" date="2016-04" db="EMBL/GenBank/DDBJ databases">
        <title>First Complete Genome Sequence of a Subdivision 6 Acidobacterium.</title>
        <authorList>
            <person name="Huang S."/>
            <person name="Vieira S."/>
            <person name="Bunk B."/>
            <person name="Riedel T."/>
            <person name="Sproeer C."/>
            <person name="Overmann J."/>
        </authorList>
    </citation>
    <scope>NUCLEOTIDE SEQUENCE [LARGE SCALE GENOMIC DNA]</scope>
    <source>
        <strain evidence="3">DSM 100886 HEG_-6_39</strain>
    </source>
</reference>
<dbReference type="OrthoDB" id="8174747at2"/>
<evidence type="ECO:0000313" key="2">
    <source>
        <dbReference type="EMBL" id="AMY11719.1"/>
    </source>
</evidence>
<proteinExistence type="predicted"/>
<feature type="transmembrane region" description="Helical" evidence="1">
    <location>
        <begin position="475"/>
        <end position="494"/>
    </location>
</feature>
<feature type="transmembrane region" description="Helical" evidence="1">
    <location>
        <begin position="241"/>
        <end position="261"/>
    </location>
</feature>
<feature type="transmembrane region" description="Helical" evidence="1">
    <location>
        <begin position="6"/>
        <end position="26"/>
    </location>
</feature>
<keyword evidence="1" id="KW-1133">Transmembrane helix</keyword>
<dbReference type="KEGG" id="abac:LuPra_04977"/>
<feature type="transmembrane region" description="Helical" evidence="1">
    <location>
        <begin position="33"/>
        <end position="54"/>
    </location>
</feature>
<feature type="transmembrane region" description="Helical" evidence="1">
    <location>
        <begin position="414"/>
        <end position="432"/>
    </location>
</feature>
<sequence>MILEVSVVLTLLGLFWVLGRVLLLTCGAQEHDWLAAPLGLCLVGLGANALYFGLNLPVHVIRGALGVVAVMCAVLLIRARLSRQVWGHLLVLVAVFLVLALPAALSGPQYYVFRGNHWDQFNYINQTLAVWANPASEYQHMAPTNFLDRDVLAYGVKWINLRPAVALTAALVMPGGTGNLHLLAFLYVTALWALAFPAVAFAWRELLDVHGVTAPGRALVVAPALAFVFGFWGQYVFDLNAWSQMASLSLSVATVFAYLRLLRCLGAPGAGRTSAVGEYVVTATLSSGMFLFYPESAVLHAAFLGAASVAWFVVARRMPGVAAAASLALLPVITVLLSSLPNWEATIGLLQTQLAFQNAQAPEWWRYFDNYWRGIHGAATGRLEWPSTVLNLSLALQGLFFVTPIYATPRLVRWGWILAAATLSAGSYLSLARGLLGQVLRNPATAYLTTIVAVGTAFLLHLVSRNQLWAFGKALSYLSPYLFLVLCLGLARAVRKTGADSPTPVHREWATAAFAVVYLVLQLGFGGLRFWVARDPSGIGYDSATYPSVQAAGLKVDHAWALTPVPYLGCRAVGISVGEVPVERREAVDFQVQQLKQVLFYNGVRYYDSRPIRWHFAVGEPLGTAPPVVTDCTAELGKLASGQWAFMPRRHGR</sequence>
<feature type="transmembrane region" description="Helical" evidence="1">
    <location>
        <begin position="215"/>
        <end position="235"/>
    </location>
</feature>
<accession>A0A143PVA5</accession>
<feature type="transmembrane region" description="Helical" evidence="1">
    <location>
        <begin position="297"/>
        <end position="314"/>
    </location>
</feature>
<feature type="transmembrane region" description="Helical" evidence="1">
    <location>
        <begin position="321"/>
        <end position="340"/>
    </location>
</feature>
<name>A0A143PVA5_LUTPR</name>
<dbReference type="AlphaFoldDB" id="A0A143PVA5"/>
<feature type="transmembrane region" description="Helical" evidence="1">
    <location>
        <begin position="389"/>
        <end position="407"/>
    </location>
</feature>
<feature type="transmembrane region" description="Helical" evidence="1">
    <location>
        <begin position="89"/>
        <end position="111"/>
    </location>
</feature>
<dbReference type="PATRIC" id="fig|1813736.3.peg.5232"/>
<dbReference type="RefSeq" id="WP_157899623.1">
    <property type="nucleotide sequence ID" value="NZ_CP015136.1"/>
</dbReference>
<evidence type="ECO:0008006" key="4">
    <source>
        <dbReference type="Google" id="ProtNLM"/>
    </source>
</evidence>
<dbReference type="EMBL" id="CP015136">
    <property type="protein sequence ID" value="AMY11719.1"/>
    <property type="molecule type" value="Genomic_DNA"/>
</dbReference>
<feature type="transmembrane region" description="Helical" evidence="1">
    <location>
        <begin position="509"/>
        <end position="532"/>
    </location>
</feature>
<feature type="transmembrane region" description="Helical" evidence="1">
    <location>
        <begin position="444"/>
        <end position="463"/>
    </location>
</feature>